<accession>A0A852RHJ8</accession>
<evidence type="ECO:0000313" key="5">
    <source>
        <dbReference type="Proteomes" id="UP000582231"/>
    </source>
</evidence>
<dbReference type="InterPro" id="IPR006311">
    <property type="entry name" value="TAT_signal"/>
</dbReference>
<feature type="compositionally biased region" description="Low complexity" evidence="1">
    <location>
        <begin position="40"/>
        <end position="49"/>
    </location>
</feature>
<organism evidence="4 5">
    <name type="scientific">Nocardioides kongjuensis</name>
    <dbReference type="NCBI Taxonomy" id="349522"/>
    <lineage>
        <taxon>Bacteria</taxon>
        <taxon>Bacillati</taxon>
        <taxon>Actinomycetota</taxon>
        <taxon>Actinomycetes</taxon>
        <taxon>Propionibacteriales</taxon>
        <taxon>Nocardioidaceae</taxon>
        <taxon>Nocardioides</taxon>
    </lineage>
</organism>
<feature type="region of interest" description="Disordered" evidence="1">
    <location>
        <begin position="40"/>
        <end position="62"/>
    </location>
</feature>
<keyword evidence="5" id="KW-1185">Reference proteome</keyword>
<dbReference type="Gene3D" id="3.20.20.140">
    <property type="entry name" value="Metal-dependent hydrolases"/>
    <property type="match status" value="1"/>
</dbReference>
<dbReference type="SUPFAM" id="SSF51556">
    <property type="entry name" value="Metallo-dependent hydrolases"/>
    <property type="match status" value="1"/>
</dbReference>
<dbReference type="PANTHER" id="PTHR43135">
    <property type="entry name" value="ALPHA-D-RIBOSE 1-METHYLPHOSPHONATE 5-TRIPHOSPHATE DIPHOSPHATASE"/>
    <property type="match status" value="1"/>
</dbReference>
<keyword evidence="2" id="KW-0732">Signal</keyword>
<evidence type="ECO:0000259" key="3">
    <source>
        <dbReference type="Pfam" id="PF01979"/>
    </source>
</evidence>
<gene>
    <name evidence="4" type="ORF">BJ958_001704</name>
</gene>
<dbReference type="PANTHER" id="PTHR43135:SF3">
    <property type="entry name" value="ALPHA-D-RIBOSE 1-METHYLPHOSPHONATE 5-TRIPHOSPHATE DIPHOSPHATASE"/>
    <property type="match status" value="1"/>
</dbReference>
<proteinExistence type="predicted"/>
<evidence type="ECO:0000256" key="1">
    <source>
        <dbReference type="SAM" id="MobiDB-lite"/>
    </source>
</evidence>
<dbReference type="RefSeq" id="WP_179726443.1">
    <property type="nucleotide sequence ID" value="NZ_BAABEF010000001.1"/>
</dbReference>
<dbReference type="InterPro" id="IPR006680">
    <property type="entry name" value="Amidohydro-rel"/>
</dbReference>
<dbReference type="SUPFAM" id="SSF51338">
    <property type="entry name" value="Composite domain of metallo-dependent hydrolases"/>
    <property type="match status" value="1"/>
</dbReference>
<dbReference type="Gene3D" id="2.30.40.10">
    <property type="entry name" value="Urease, subunit C, domain 1"/>
    <property type="match status" value="1"/>
</dbReference>
<feature type="chain" id="PRO_5032880754" evidence="2">
    <location>
        <begin position="38"/>
        <end position="447"/>
    </location>
</feature>
<dbReference type="EMBL" id="JACCBF010000001">
    <property type="protein sequence ID" value="NYD30158.1"/>
    <property type="molecule type" value="Genomic_DNA"/>
</dbReference>
<dbReference type="Proteomes" id="UP000582231">
    <property type="component" value="Unassembled WGS sequence"/>
</dbReference>
<feature type="domain" description="Amidohydrolase-related" evidence="3">
    <location>
        <begin position="123"/>
        <end position="439"/>
    </location>
</feature>
<dbReference type="AlphaFoldDB" id="A0A852RHJ8"/>
<sequence>MCDESAEVPGSIRSVVTRRGVLAGAAALAGVSSVATAAEADGTTGALRRAPGRRFPGRPPVPPPLVVAGGPLLDPLTGDVVEDAVVVLAQGRVVASGSRDATRAAVREVSGTARTIDAAGGAILPGLVDAHVHVNALADAAGVLHAGATSIRSGTSNFYQDVAMRPLATWKPGAVPRMRAAGVFVTPDLGDTVLADPDLVPLASLAGGVRSPEALAYLVRVNLSRDVDVVKTRANPRAGVATQDPLELVYDRTQLEAVVRAARRGGAGVLCHAYSAEGCHGAVAAGIRSLEHGVFVSEETLELMVRRGTFFTPTLGPILGLADDPDPILAQRGRDYGPVLRAAVLRAHELGIPVVAGTDTFGTATRPIGSEVRLIGETGVPALDALRGATTTAARLLGWQGRVGRLTPGHLADLVVLDGNPLDDLTAMERVQLVVAQGVVARDDLAA</sequence>
<dbReference type="InterPro" id="IPR051781">
    <property type="entry name" value="Metallo-dep_Hydrolase"/>
</dbReference>
<dbReference type="InterPro" id="IPR011059">
    <property type="entry name" value="Metal-dep_hydrolase_composite"/>
</dbReference>
<dbReference type="PROSITE" id="PS51318">
    <property type="entry name" value="TAT"/>
    <property type="match status" value="1"/>
</dbReference>
<keyword evidence="4" id="KW-0378">Hydrolase</keyword>
<reference evidence="4 5" key="1">
    <citation type="submission" date="2020-07" db="EMBL/GenBank/DDBJ databases">
        <title>Sequencing the genomes of 1000 actinobacteria strains.</title>
        <authorList>
            <person name="Klenk H.-P."/>
        </authorList>
    </citation>
    <scope>NUCLEOTIDE SEQUENCE [LARGE SCALE GENOMIC DNA]</scope>
    <source>
        <strain evidence="4 5">DSM 19082</strain>
    </source>
</reference>
<dbReference type="GO" id="GO:0016810">
    <property type="term" value="F:hydrolase activity, acting on carbon-nitrogen (but not peptide) bonds"/>
    <property type="evidence" value="ECO:0007669"/>
    <property type="project" value="InterPro"/>
</dbReference>
<evidence type="ECO:0000313" key="4">
    <source>
        <dbReference type="EMBL" id="NYD30158.1"/>
    </source>
</evidence>
<dbReference type="InterPro" id="IPR032466">
    <property type="entry name" value="Metal_Hydrolase"/>
</dbReference>
<comment type="caution">
    <text evidence="4">The sequence shown here is derived from an EMBL/GenBank/DDBJ whole genome shotgun (WGS) entry which is preliminary data.</text>
</comment>
<dbReference type="Pfam" id="PF01979">
    <property type="entry name" value="Amidohydro_1"/>
    <property type="match status" value="1"/>
</dbReference>
<feature type="signal peptide" evidence="2">
    <location>
        <begin position="1"/>
        <end position="37"/>
    </location>
</feature>
<evidence type="ECO:0000256" key="2">
    <source>
        <dbReference type="SAM" id="SignalP"/>
    </source>
</evidence>
<name>A0A852RHJ8_9ACTN</name>
<protein>
    <submittedName>
        <fullName evidence="4">Imidazolonepropionase-like amidohydrolase</fullName>
    </submittedName>
</protein>